<organism evidence="2 3">
    <name type="scientific">Xanthomonas pisi</name>
    <dbReference type="NCBI Taxonomy" id="56457"/>
    <lineage>
        <taxon>Bacteria</taxon>
        <taxon>Pseudomonadati</taxon>
        <taxon>Pseudomonadota</taxon>
        <taxon>Gammaproteobacteria</taxon>
        <taxon>Lysobacterales</taxon>
        <taxon>Lysobacteraceae</taxon>
        <taxon>Xanthomonas</taxon>
    </lineage>
</organism>
<name>A0A2S7CRB3_9XANT</name>
<evidence type="ECO:0000313" key="2">
    <source>
        <dbReference type="EMBL" id="PPU64029.1"/>
    </source>
</evidence>
<keyword evidence="3" id="KW-1185">Reference proteome</keyword>
<dbReference type="Proteomes" id="UP000238191">
    <property type="component" value="Unassembled WGS sequence"/>
</dbReference>
<feature type="compositionally biased region" description="Basic residues" evidence="1">
    <location>
        <begin position="25"/>
        <end position="34"/>
    </location>
</feature>
<feature type="region of interest" description="Disordered" evidence="1">
    <location>
        <begin position="18"/>
        <end position="88"/>
    </location>
</feature>
<comment type="caution">
    <text evidence="2">The sequence shown here is derived from an EMBL/GenBank/DDBJ whole genome shotgun (WGS) entry which is preliminary data.</text>
</comment>
<proteinExistence type="predicted"/>
<dbReference type="EMBL" id="MDEI01000037">
    <property type="protein sequence ID" value="PPU64029.1"/>
    <property type="molecule type" value="Genomic_DNA"/>
</dbReference>
<sequence>MRAGIGYAWASLRTLTPIPAPRPSPRLRRGRSRARAPVVRKPCLLTPTGKGCSPPRPAARSAQTARLHQHPQAAPWCAAGEMPAPAAA</sequence>
<feature type="compositionally biased region" description="Low complexity" evidence="1">
    <location>
        <begin position="78"/>
        <end position="88"/>
    </location>
</feature>
<gene>
    <name evidence="2" type="ORF">XpiCFBP4643_22745</name>
</gene>
<protein>
    <submittedName>
        <fullName evidence="2">Uncharacterized protein</fullName>
    </submittedName>
</protein>
<accession>A0A2S7CRB3</accession>
<reference evidence="3" key="1">
    <citation type="submission" date="2016-08" db="EMBL/GenBank/DDBJ databases">
        <authorList>
            <person name="Merda D."/>
            <person name="Briand M."/>
            <person name="Taghouti G."/>
            <person name="Carrere S."/>
            <person name="Gouzy J."/>
            <person name="Portier P."/>
            <person name="Jacques M.-A."/>
            <person name="Fischer-Le Saux M."/>
        </authorList>
    </citation>
    <scope>NUCLEOTIDE SEQUENCE [LARGE SCALE GENOMIC DNA]</scope>
    <source>
        <strain evidence="3">CFBP4643</strain>
    </source>
</reference>
<dbReference type="AlphaFoldDB" id="A0A2S7CRB3"/>
<evidence type="ECO:0000313" key="3">
    <source>
        <dbReference type="Proteomes" id="UP000238191"/>
    </source>
</evidence>
<evidence type="ECO:0000256" key="1">
    <source>
        <dbReference type="SAM" id="MobiDB-lite"/>
    </source>
</evidence>